<dbReference type="GO" id="GO:0016705">
    <property type="term" value="F:oxidoreductase activity, acting on paired donors, with incorporation or reduction of molecular oxygen"/>
    <property type="evidence" value="ECO:0007669"/>
    <property type="project" value="InterPro"/>
</dbReference>
<evidence type="ECO:0008006" key="3">
    <source>
        <dbReference type="Google" id="ProtNLM"/>
    </source>
</evidence>
<name>A0A9P5ZQP1_PLEER</name>
<dbReference type="Proteomes" id="UP000807025">
    <property type="component" value="Unassembled WGS sequence"/>
</dbReference>
<comment type="caution">
    <text evidence="1">The sequence shown here is derived from an EMBL/GenBank/DDBJ whole genome shotgun (WGS) entry which is preliminary data.</text>
</comment>
<keyword evidence="2" id="KW-1185">Reference proteome</keyword>
<dbReference type="GO" id="GO:0004497">
    <property type="term" value="F:monooxygenase activity"/>
    <property type="evidence" value="ECO:0007669"/>
    <property type="project" value="InterPro"/>
</dbReference>
<dbReference type="GO" id="GO:0005506">
    <property type="term" value="F:iron ion binding"/>
    <property type="evidence" value="ECO:0007669"/>
    <property type="project" value="InterPro"/>
</dbReference>
<gene>
    <name evidence="1" type="ORF">BDN71DRAFT_1290469</name>
</gene>
<protein>
    <recommendedName>
        <fullName evidence="3">Cytochrome P450</fullName>
    </recommendedName>
</protein>
<dbReference type="InterPro" id="IPR036396">
    <property type="entry name" value="Cyt_P450_sf"/>
</dbReference>
<dbReference type="GO" id="GO:0020037">
    <property type="term" value="F:heme binding"/>
    <property type="evidence" value="ECO:0007669"/>
    <property type="project" value="InterPro"/>
</dbReference>
<sequence>MTSFGFERRICPGRYFAMDTLWLSVASILPVFTIGKLVDESGRKVDIALRYKAGLNRPQCKYRHSMGRTTCRWIWECGIGQPVATIFYNSFGRHGTLSLWSFITLVHSPPLLVKFLPSHEMVRVANTSIIGVMFVKSQTCFFETGALPLARSCIALTNIPIHLSTACGPLRFPPDY</sequence>
<dbReference type="OrthoDB" id="2789670at2759"/>
<dbReference type="AlphaFoldDB" id="A0A9P5ZQP1"/>
<evidence type="ECO:0000313" key="1">
    <source>
        <dbReference type="EMBL" id="KAF9491762.1"/>
    </source>
</evidence>
<dbReference type="EMBL" id="MU154613">
    <property type="protein sequence ID" value="KAF9491762.1"/>
    <property type="molecule type" value="Genomic_DNA"/>
</dbReference>
<evidence type="ECO:0000313" key="2">
    <source>
        <dbReference type="Proteomes" id="UP000807025"/>
    </source>
</evidence>
<organism evidence="1 2">
    <name type="scientific">Pleurotus eryngii</name>
    <name type="common">Boletus of the steppes</name>
    <dbReference type="NCBI Taxonomy" id="5323"/>
    <lineage>
        <taxon>Eukaryota</taxon>
        <taxon>Fungi</taxon>
        <taxon>Dikarya</taxon>
        <taxon>Basidiomycota</taxon>
        <taxon>Agaricomycotina</taxon>
        <taxon>Agaricomycetes</taxon>
        <taxon>Agaricomycetidae</taxon>
        <taxon>Agaricales</taxon>
        <taxon>Pleurotineae</taxon>
        <taxon>Pleurotaceae</taxon>
        <taxon>Pleurotus</taxon>
    </lineage>
</organism>
<reference evidence="1" key="1">
    <citation type="submission" date="2020-11" db="EMBL/GenBank/DDBJ databases">
        <authorList>
            <consortium name="DOE Joint Genome Institute"/>
            <person name="Ahrendt S."/>
            <person name="Riley R."/>
            <person name="Andreopoulos W."/>
            <person name="Labutti K."/>
            <person name="Pangilinan J."/>
            <person name="Ruiz-Duenas F.J."/>
            <person name="Barrasa J.M."/>
            <person name="Sanchez-Garcia M."/>
            <person name="Camarero S."/>
            <person name="Miyauchi S."/>
            <person name="Serrano A."/>
            <person name="Linde D."/>
            <person name="Babiker R."/>
            <person name="Drula E."/>
            <person name="Ayuso-Fernandez I."/>
            <person name="Pacheco R."/>
            <person name="Padilla G."/>
            <person name="Ferreira P."/>
            <person name="Barriuso J."/>
            <person name="Kellner H."/>
            <person name="Castanera R."/>
            <person name="Alfaro M."/>
            <person name="Ramirez L."/>
            <person name="Pisabarro A.G."/>
            <person name="Kuo A."/>
            <person name="Tritt A."/>
            <person name="Lipzen A."/>
            <person name="He G."/>
            <person name="Yan M."/>
            <person name="Ng V."/>
            <person name="Cullen D."/>
            <person name="Martin F."/>
            <person name="Rosso M.-N."/>
            <person name="Henrissat B."/>
            <person name="Hibbett D."/>
            <person name="Martinez A.T."/>
            <person name="Grigoriev I.V."/>
        </authorList>
    </citation>
    <scope>NUCLEOTIDE SEQUENCE</scope>
    <source>
        <strain evidence="1">ATCC 90797</strain>
    </source>
</reference>
<accession>A0A9P5ZQP1</accession>
<dbReference type="Gene3D" id="1.10.630.10">
    <property type="entry name" value="Cytochrome P450"/>
    <property type="match status" value="1"/>
</dbReference>
<proteinExistence type="predicted"/>
<dbReference type="SUPFAM" id="SSF48264">
    <property type="entry name" value="Cytochrome P450"/>
    <property type="match status" value="1"/>
</dbReference>